<gene>
    <name evidence="1" type="ordered locus">ZPR_4092</name>
</gene>
<evidence type="ECO:0000313" key="1">
    <source>
        <dbReference type="EMBL" id="ADF54396.1"/>
    </source>
</evidence>
<dbReference type="AlphaFoldDB" id="D5B9T3"/>
<organism evidence="1 2">
    <name type="scientific">Zunongwangia profunda (strain DSM 18752 / CCTCC AB 206139 / SM-A87)</name>
    <name type="common">Wangia profunda</name>
    <dbReference type="NCBI Taxonomy" id="655815"/>
    <lineage>
        <taxon>Bacteria</taxon>
        <taxon>Pseudomonadati</taxon>
        <taxon>Bacteroidota</taxon>
        <taxon>Flavobacteriia</taxon>
        <taxon>Flavobacteriales</taxon>
        <taxon>Flavobacteriaceae</taxon>
        <taxon>Zunongwangia</taxon>
    </lineage>
</organism>
<name>D5B9T3_ZUNPS</name>
<dbReference type="Proteomes" id="UP000001654">
    <property type="component" value="Chromosome"/>
</dbReference>
<reference evidence="1 2" key="1">
    <citation type="journal article" date="2010" name="BMC Genomics">
        <title>The complete genome of Zunongwangia profunda SM-A87 reveals its adaptation to the deep-sea environment and ecological role in sedimentary organic nitrogen degradation.</title>
        <authorList>
            <person name="Qin Q.L."/>
            <person name="Zhang X.Y."/>
            <person name="Wang X.M."/>
            <person name="Liu G.M."/>
            <person name="Chen X.L."/>
            <person name="Xie B.B."/>
            <person name="Dang H.Y."/>
            <person name="Zhou B.C."/>
            <person name="Yu J."/>
            <person name="Zhang Y.Z."/>
        </authorList>
    </citation>
    <scope>NUCLEOTIDE SEQUENCE [LARGE SCALE GENOMIC DNA]</scope>
    <source>
        <strain evidence="2">DSM 18752 / CCTCC AB 206139 / SM-A87</strain>
    </source>
</reference>
<dbReference type="EMBL" id="CP001650">
    <property type="protein sequence ID" value="ADF54396.1"/>
    <property type="molecule type" value="Genomic_DNA"/>
</dbReference>
<sequence length="34" mass="3578">MGWESLKGFGNIVSIAISAIGSRQILVLYPEGGN</sequence>
<dbReference type="STRING" id="655815.ZPR_4092"/>
<protein>
    <submittedName>
        <fullName evidence="1">Uncharacterized protein</fullName>
    </submittedName>
</protein>
<dbReference type="KEGG" id="zpr:ZPR_4092"/>
<dbReference type="HOGENOM" id="CLU_3376885_0_0_10"/>
<evidence type="ECO:0000313" key="2">
    <source>
        <dbReference type="Proteomes" id="UP000001654"/>
    </source>
</evidence>
<keyword evidence="2" id="KW-1185">Reference proteome</keyword>
<accession>D5B9T3</accession>
<proteinExistence type="predicted"/>